<protein>
    <recommendedName>
        <fullName evidence="1">Protein kinase domain-containing protein</fullName>
    </recommendedName>
</protein>
<evidence type="ECO:0000259" key="1">
    <source>
        <dbReference type="PROSITE" id="PS50011"/>
    </source>
</evidence>
<evidence type="ECO:0000313" key="3">
    <source>
        <dbReference type="Proteomes" id="UP001385951"/>
    </source>
</evidence>
<keyword evidence="3" id="KW-1185">Reference proteome</keyword>
<dbReference type="Pfam" id="PF17667">
    <property type="entry name" value="Pkinase_fungal"/>
    <property type="match status" value="1"/>
</dbReference>
<dbReference type="InterPro" id="IPR011009">
    <property type="entry name" value="Kinase-like_dom_sf"/>
</dbReference>
<dbReference type="InterPro" id="IPR000719">
    <property type="entry name" value="Prot_kinase_dom"/>
</dbReference>
<dbReference type="Gene3D" id="1.10.510.10">
    <property type="entry name" value="Transferase(Phosphotransferase) domain 1"/>
    <property type="match status" value="1"/>
</dbReference>
<dbReference type="GO" id="GO:0004672">
    <property type="term" value="F:protein kinase activity"/>
    <property type="evidence" value="ECO:0007669"/>
    <property type="project" value="InterPro"/>
</dbReference>
<accession>A0AAW0FSC0</accession>
<organism evidence="2 3">
    <name type="scientific">Cerrena zonata</name>
    <dbReference type="NCBI Taxonomy" id="2478898"/>
    <lineage>
        <taxon>Eukaryota</taxon>
        <taxon>Fungi</taxon>
        <taxon>Dikarya</taxon>
        <taxon>Basidiomycota</taxon>
        <taxon>Agaricomycotina</taxon>
        <taxon>Agaricomycetes</taxon>
        <taxon>Polyporales</taxon>
        <taxon>Cerrenaceae</taxon>
        <taxon>Cerrena</taxon>
    </lineage>
</organism>
<dbReference type="PROSITE" id="PS50011">
    <property type="entry name" value="PROTEIN_KINASE_DOM"/>
    <property type="match status" value="1"/>
</dbReference>
<feature type="domain" description="Protein kinase" evidence="1">
    <location>
        <begin position="1"/>
        <end position="235"/>
    </location>
</feature>
<dbReference type="GO" id="GO:0005524">
    <property type="term" value="F:ATP binding"/>
    <property type="evidence" value="ECO:0007669"/>
    <property type="project" value="InterPro"/>
</dbReference>
<sequence length="235" mass="26865">MRAVLFKKLLPITDTVIGDLAQSFFETVQCYALLWSLGIRHGDISVMNLMVDPESKKGVLVDFDLASVAHNDTVDPRPSNGNNLTGTVVFMALDLLDEKALQRKTPGLYRHDLESFCWVLLWICYCYDGGRCTLHYPFKNWIDATPQSCQGARFAVLNNLKQARAEPSQSYAGYAEILEGLIWYWVEYQNRRAMCFFEEPDEIQMLQSVLGLLPRSPKIEMQWAHTYTRISPTAK</sequence>
<dbReference type="SUPFAM" id="SSF56112">
    <property type="entry name" value="Protein kinase-like (PK-like)"/>
    <property type="match status" value="1"/>
</dbReference>
<dbReference type="Proteomes" id="UP001385951">
    <property type="component" value="Unassembled WGS sequence"/>
</dbReference>
<dbReference type="PANTHER" id="PTHR38248:SF2">
    <property type="entry name" value="FUNK1 11"/>
    <property type="match status" value="1"/>
</dbReference>
<dbReference type="PANTHER" id="PTHR38248">
    <property type="entry name" value="FUNK1 6"/>
    <property type="match status" value="1"/>
</dbReference>
<dbReference type="InterPro" id="IPR040976">
    <property type="entry name" value="Pkinase_fungal"/>
</dbReference>
<dbReference type="AlphaFoldDB" id="A0AAW0FSC0"/>
<dbReference type="EMBL" id="JASBNA010000051">
    <property type="protein sequence ID" value="KAK7680266.1"/>
    <property type="molecule type" value="Genomic_DNA"/>
</dbReference>
<proteinExistence type="predicted"/>
<reference evidence="2 3" key="1">
    <citation type="submission" date="2022-09" db="EMBL/GenBank/DDBJ databases">
        <authorList>
            <person name="Palmer J.M."/>
        </authorList>
    </citation>
    <scope>NUCLEOTIDE SEQUENCE [LARGE SCALE GENOMIC DNA]</scope>
    <source>
        <strain evidence="2 3">DSM 7382</strain>
    </source>
</reference>
<comment type="caution">
    <text evidence="2">The sequence shown here is derived from an EMBL/GenBank/DDBJ whole genome shotgun (WGS) entry which is preliminary data.</text>
</comment>
<gene>
    <name evidence="2" type="ORF">QCA50_016775</name>
</gene>
<evidence type="ECO:0000313" key="2">
    <source>
        <dbReference type="EMBL" id="KAK7680266.1"/>
    </source>
</evidence>
<name>A0AAW0FSC0_9APHY</name>